<evidence type="ECO:0000256" key="5">
    <source>
        <dbReference type="SAM" id="MobiDB-lite"/>
    </source>
</evidence>
<feature type="domain" description="FYVE-type" evidence="6">
    <location>
        <begin position="163"/>
        <end position="218"/>
    </location>
</feature>
<dbReference type="SMART" id="SM00064">
    <property type="entry name" value="FYVE"/>
    <property type="match status" value="1"/>
</dbReference>
<accession>A0A1D2J6D6</accession>
<dbReference type="PANTHER" id="PTHR23164:SF30">
    <property type="entry name" value="EARLY ENDOSOME ANTIGEN 1"/>
    <property type="match status" value="1"/>
</dbReference>
<dbReference type="PROSITE" id="PS50178">
    <property type="entry name" value="ZF_FYVE"/>
    <property type="match status" value="1"/>
</dbReference>
<organism evidence="7 8">
    <name type="scientific">Paracoccidioides brasiliensis</name>
    <dbReference type="NCBI Taxonomy" id="121759"/>
    <lineage>
        <taxon>Eukaryota</taxon>
        <taxon>Fungi</taxon>
        <taxon>Dikarya</taxon>
        <taxon>Ascomycota</taxon>
        <taxon>Pezizomycotina</taxon>
        <taxon>Eurotiomycetes</taxon>
        <taxon>Eurotiomycetidae</taxon>
        <taxon>Onygenales</taxon>
        <taxon>Ajellomycetaceae</taxon>
        <taxon>Paracoccidioides</taxon>
    </lineage>
</organism>
<evidence type="ECO:0000256" key="4">
    <source>
        <dbReference type="PROSITE-ProRule" id="PRU00091"/>
    </source>
</evidence>
<feature type="region of interest" description="Disordered" evidence="5">
    <location>
        <begin position="71"/>
        <end position="154"/>
    </location>
</feature>
<dbReference type="Proteomes" id="UP000242814">
    <property type="component" value="Unassembled WGS sequence"/>
</dbReference>
<evidence type="ECO:0000256" key="2">
    <source>
        <dbReference type="ARBA" id="ARBA00022771"/>
    </source>
</evidence>
<dbReference type="InterPro" id="IPR017455">
    <property type="entry name" value="Znf_FYVE-rel"/>
</dbReference>
<dbReference type="Pfam" id="PF01363">
    <property type="entry name" value="FYVE"/>
    <property type="match status" value="1"/>
</dbReference>
<evidence type="ECO:0000259" key="6">
    <source>
        <dbReference type="PROSITE" id="PS50178"/>
    </source>
</evidence>
<dbReference type="AlphaFoldDB" id="A0A1D2J6D6"/>
<dbReference type="VEuPathDB" id="FungiDB:PABG_06141"/>
<comment type="caution">
    <text evidence="7">The sequence shown here is derived from an EMBL/GenBank/DDBJ whole genome shotgun (WGS) entry which is preliminary data.</text>
</comment>
<feature type="region of interest" description="Disordered" evidence="5">
    <location>
        <begin position="236"/>
        <end position="282"/>
    </location>
</feature>
<evidence type="ECO:0000256" key="1">
    <source>
        <dbReference type="ARBA" id="ARBA00022723"/>
    </source>
</evidence>
<dbReference type="VEuPathDB" id="FungiDB:PADG_06562"/>
<sequence>MSNTLPSQIQANTNPTSSSAQVPSPVHSTSVTPANNSPASPRLHNPHVYQLHLQSRQLRAPKSPLYVPAVLRPTERTSKPSPLTPPRSVHGSLGSLDGHSETTSAGTATRGSTHESESLKTSVSKRAEDEWLRDENLGEVTGTPTRDHWKADSASPTCDSPTCRSFFGLFLRRHHCRHCGHVFCSSHTPHTVLLDQNARFHPDGIPSRACDLCWNAFRRWDKDRTARLNEIQQILTSHKEDDTQDGNATSARSMRASGSEFASANSSGTLSPGANQDGGLVASSVPRDWSWSTF</sequence>
<proteinExistence type="predicted"/>
<feature type="compositionally biased region" description="Basic and acidic residues" evidence="5">
    <location>
        <begin position="125"/>
        <end position="136"/>
    </location>
</feature>
<name>A0A1D2J6D6_PARBR</name>
<feature type="compositionally biased region" description="Polar residues" evidence="5">
    <location>
        <begin position="260"/>
        <end position="274"/>
    </location>
</feature>
<dbReference type="SUPFAM" id="SSF57903">
    <property type="entry name" value="FYVE/PHD zinc finger"/>
    <property type="match status" value="1"/>
</dbReference>
<feature type="compositionally biased region" description="Polar residues" evidence="5">
    <location>
        <begin position="1"/>
        <end position="39"/>
    </location>
</feature>
<keyword evidence="3" id="KW-0862">Zinc</keyword>
<evidence type="ECO:0000313" key="7">
    <source>
        <dbReference type="EMBL" id="ODH13894.1"/>
    </source>
</evidence>
<feature type="compositionally biased region" description="Low complexity" evidence="5">
    <location>
        <begin position="102"/>
        <end position="111"/>
    </location>
</feature>
<keyword evidence="1" id="KW-0479">Metal-binding</keyword>
<evidence type="ECO:0000313" key="8">
    <source>
        <dbReference type="Proteomes" id="UP000242814"/>
    </source>
</evidence>
<keyword evidence="2 4" id="KW-0863">Zinc-finger</keyword>
<gene>
    <name evidence="7" type="ORF">ACO22_06814</name>
</gene>
<evidence type="ECO:0000256" key="3">
    <source>
        <dbReference type="ARBA" id="ARBA00022833"/>
    </source>
</evidence>
<dbReference type="CDD" id="cd15760">
    <property type="entry name" value="FYVE_scVPS27p_like"/>
    <property type="match status" value="1"/>
</dbReference>
<dbReference type="EMBL" id="LZYO01000404">
    <property type="protein sequence ID" value="ODH13894.1"/>
    <property type="molecule type" value="Genomic_DNA"/>
</dbReference>
<dbReference type="PANTHER" id="PTHR23164">
    <property type="entry name" value="EARLY ENDOSOME ANTIGEN 1"/>
    <property type="match status" value="1"/>
</dbReference>
<dbReference type="InterPro" id="IPR011011">
    <property type="entry name" value="Znf_FYVE_PHD"/>
</dbReference>
<protein>
    <recommendedName>
        <fullName evidence="6">FYVE-type domain-containing protein</fullName>
    </recommendedName>
</protein>
<feature type="region of interest" description="Disordered" evidence="5">
    <location>
        <begin position="1"/>
        <end position="44"/>
    </location>
</feature>
<dbReference type="InterPro" id="IPR000306">
    <property type="entry name" value="Znf_FYVE"/>
</dbReference>
<dbReference type="Gene3D" id="3.30.40.10">
    <property type="entry name" value="Zinc/RING finger domain, C3HC4 (zinc finger)"/>
    <property type="match status" value="1"/>
</dbReference>
<dbReference type="GO" id="GO:0008270">
    <property type="term" value="F:zinc ion binding"/>
    <property type="evidence" value="ECO:0007669"/>
    <property type="project" value="UniProtKB-KW"/>
</dbReference>
<dbReference type="InterPro" id="IPR013083">
    <property type="entry name" value="Znf_RING/FYVE/PHD"/>
</dbReference>
<reference evidence="7 8" key="1">
    <citation type="submission" date="2016-06" db="EMBL/GenBank/DDBJ databases">
        <authorList>
            <person name="Kjaerup R.B."/>
            <person name="Dalgaard T.S."/>
            <person name="Juul-Madsen H.R."/>
        </authorList>
    </citation>
    <scope>NUCLEOTIDE SEQUENCE [LARGE SCALE GENOMIC DNA]</scope>
    <source>
        <strain evidence="7 8">Pb300</strain>
    </source>
</reference>